<gene>
    <name evidence="2" type="ORF">DZ858_00170</name>
</gene>
<dbReference type="Proteomes" id="UP000261082">
    <property type="component" value="Unassembled WGS sequence"/>
</dbReference>
<comment type="caution">
    <text evidence="2">The sequence shown here is derived from an EMBL/GenBank/DDBJ whole genome shotgun (WGS) entry which is preliminary data.</text>
</comment>
<proteinExistence type="predicted"/>
<accession>A0A3E1Q8U1</accession>
<protein>
    <recommendedName>
        <fullName evidence="4">Outer membrane protein beta-barrel domain-containing protein</fullName>
    </recommendedName>
</protein>
<evidence type="ECO:0000313" key="2">
    <source>
        <dbReference type="EMBL" id="RFN58538.1"/>
    </source>
</evidence>
<evidence type="ECO:0000256" key="1">
    <source>
        <dbReference type="SAM" id="SignalP"/>
    </source>
</evidence>
<evidence type="ECO:0008006" key="4">
    <source>
        <dbReference type="Google" id="ProtNLM"/>
    </source>
</evidence>
<dbReference type="RefSeq" id="WP_117157566.1">
    <property type="nucleotide sequence ID" value="NZ_QVID01000001.1"/>
</dbReference>
<feature type="chain" id="PRO_5017574888" description="Outer membrane protein beta-barrel domain-containing protein" evidence="1">
    <location>
        <begin position="23"/>
        <end position="210"/>
    </location>
</feature>
<name>A0A3E1Q8U1_9FLAO</name>
<sequence>MNLNIKLLLIALCVGFITVTNAQEEEKTLEQKSDIVQDDHYAMFKIGYYNPIAIGDNFANEALEQKGGVEFSFLANLFDTPFLIGLQYNYFHSNVTNQQLVGAYNDSKIHSFGPLLGYQILYTNTWRANIASGVGITHYHNRNPSDHFNDTATTLWVIPSLSYHFNKTVGVYFSSSYRRDFMNIKTPAQLDSFFKSANYVSFSLGLHILI</sequence>
<keyword evidence="1" id="KW-0732">Signal</keyword>
<dbReference type="EMBL" id="QVID01000001">
    <property type="protein sequence ID" value="RFN58538.1"/>
    <property type="molecule type" value="Genomic_DNA"/>
</dbReference>
<evidence type="ECO:0000313" key="3">
    <source>
        <dbReference type="Proteomes" id="UP000261082"/>
    </source>
</evidence>
<dbReference type="AlphaFoldDB" id="A0A3E1Q8U1"/>
<organism evidence="2 3">
    <name type="scientific">Marixanthomonas ophiurae</name>
    <dbReference type="NCBI Taxonomy" id="387659"/>
    <lineage>
        <taxon>Bacteria</taxon>
        <taxon>Pseudomonadati</taxon>
        <taxon>Bacteroidota</taxon>
        <taxon>Flavobacteriia</taxon>
        <taxon>Flavobacteriales</taxon>
        <taxon>Flavobacteriaceae</taxon>
        <taxon>Marixanthomonas</taxon>
    </lineage>
</organism>
<dbReference type="OrthoDB" id="1440764at2"/>
<feature type="signal peptide" evidence="1">
    <location>
        <begin position="1"/>
        <end position="22"/>
    </location>
</feature>
<reference evidence="2 3" key="1">
    <citation type="journal article" date="2007" name="Int. J. Syst. Evol. Microbiol.">
        <title>Marixanthomonas ophiurae gen. nov., sp. nov., a marine bacterium of the family Flavobacteriaceae isolated from a deep-sea brittle star.</title>
        <authorList>
            <person name="Romanenko L.A."/>
            <person name="Uchino M."/>
            <person name="Frolova G.M."/>
            <person name="Mikhailov V.V."/>
        </authorList>
    </citation>
    <scope>NUCLEOTIDE SEQUENCE [LARGE SCALE GENOMIC DNA]</scope>
    <source>
        <strain evidence="2 3">KMM 3046</strain>
    </source>
</reference>
<keyword evidence="3" id="KW-1185">Reference proteome</keyword>